<dbReference type="Pfam" id="PF21537">
    <property type="entry name" value="DUF1980_C"/>
    <property type="match status" value="1"/>
</dbReference>
<keyword evidence="1" id="KW-0472">Membrane</keyword>
<dbReference type="NCBIfam" id="TIGR03943">
    <property type="entry name" value="TIGR03943 family putative permease subunit"/>
    <property type="match status" value="1"/>
</dbReference>
<protein>
    <submittedName>
        <fullName evidence="4">TIGR03943 family protein</fullName>
    </submittedName>
</protein>
<evidence type="ECO:0000313" key="5">
    <source>
        <dbReference type="Proteomes" id="UP001500618"/>
    </source>
</evidence>
<feature type="transmembrane region" description="Helical" evidence="1">
    <location>
        <begin position="81"/>
        <end position="101"/>
    </location>
</feature>
<keyword evidence="5" id="KW-1185">Reference proteome</keyword>
<sequence>MISEARSVLLLLFGGALLRISLSDVYLRYVKAGVRPLLIAAGAILVVIALVTLFRELFQPRTHDHDHDEGDAHGHKHGGGVVAWLLVLPVLAIFLIGPPALGSYAAGRTGTAVAAKSQYPPLPAGNPVPVTLLDYASRAIWDQGLSLNSRHLLLTGFASPRPGGGFYLTRMVITCCAADALPIKIEMRGNVPDGLSANTWLNVVGTYVPGTDVDPLNRQPIPFVSVASAKRIAAPEEVYE</sequence>
<keyword evidence="1" id="KW-0812">Transmembrane</keyword>
<dbReference type="EMBL" id="BAAANY010000055">
    <property type="protein sequence ID" value="GAA1722761.1"/>
    <property type="molecule type" value="Genomic_DNA"/>
</dbReference>
<dbReference type="InterPro" id="IPR015402">
    <property type="entry name" value="DUF1980"/>
</dbReference>
<feature type="domain" description="DUF1980" evidence="3">
    <location>
        <begin position="165"/>
        <end position="239"/>
    </location>
</feature>
<dbReference type="InterPro" id="IPR048493">
    <property type="entry name" value="DUF1980_N"/>
</dbReference>
<comment type="caution">
    <text evidence="4">The sequence shown here is derived from an EMBL/GenBank/DDBJ whole genome shotgun (WGS) entry which is preliminary data.</text>
</comment>
<dbReference type="PANTHER" id="PTHR40047">
    <property type="entry name" value="UPF0703 PROTEIN YCGQ"/>
    <property type="match status" value="1"/>
</dbReference>
<organism evidence="4 5">
    <name type="scientific">Fodinicola feengrottensis</name>
    <dbReference type="NCBI Taxonomy" id="435914"/>
    <lineage>
        <taxon>Bacteria</taxon>
        <taxon>Bacillati</taxon>
        <taxon>Actinomycetota</taxon>
        <taxon>Actinomycetes</taxon>
        <taxon>Mycobacteriales</taxon>
        <taxon>Fodinicola</taxon>
    </lineage>
</organism>
<dbReference type="PANTHER" id="PTHR40047:SF1">
    <property type="entry name" value="UPF0703 PROTEIN YCGQ"/>
    <property type="match status" value="1"/>
</dbReference>
<name>A0ABN2JCT9_9ACTN</name>
<gene>
    <name evidence="4" type="ORF">GCM10009765_83430</name>
</gene>
<feature type="transmembrane region" description="Helical" evidence="1">
    <location>
        <begin position="33"/>
        <end position="54"/>
    </location>
</feature>
<dbReference type="Pfam" id="PF09323">
    <property type="entry name" value="DUF1980"/>
    <property type="match status" value="1"/>
</dbReference>
<evidence type="ECO:0000256" key="1">
    <source>
        <dbReference type="SAM" id="Phobius"/>
    </source>
</evidence>
<feature type="domain" description="DUF1980" evidence="2">
    <location>
        <begin position="6"/>
        <end position="110"/>
    </location>
</feature>
<dbReference type="Proteomes" id="UP001500618">
    <property type="component" value="Unassembled WGS sequence"/>
</dbReference>
<reference evidence="4 5" key="1">
    <citation type="journal article" date="2019" name="Int. J. Syst. Evol. Microbiol.">
        <title>The Global Catalogue of Microorganisms (GCM) 10K type strain sequencing project: providing services to taxonomists for standard genome sequencing and annotation.</title>
        <authorList>
            <consortium name="The Broad Institute Genomics Platform"/>
            <consortium name="The Broad Institute Genome Sequencing Center for Infectious Disease"/>
            <person name="Wu L."/>
            <person name="Ma J."/>
        </authorList>
    </citation>
    <scope>NUCLEOTIDE SEQUENCE [LARGE SCALE GENOMIC DNA]</scope>
    <source>
        <strain evidence="4 5">JCM 14718</strain>
    </source>
</reference>
<evidence type="ECO:0000259" key="3">
    <source>
        <dbReference type="Pfam" id="PF21537"/>
    </source>
</evidence>
<proteinExistence type="predicted"/>
<accession>A0ABN2JCT9</accession>
<evidence type="ECO:0000313" key="4">
    <source>
        <dbReference type="EMBL" id="GAA1722761.1"/>
    </source>
</evidence>
<dbReference type="InterPro" id="IPR052955">
    <property type="entry name" value="UPF0703_membrane_permease"/>
</dbReference>
<evidence type="ECO:0000259" key="2">
    <source>
        <dbReference type="Pfam" id="PF09323"/>
    </source>
</evidence>
<keyword evidence="1" id="KW-1133">Transmembrane helix</keyword>
<dbReference type="InterPro" id="IPR048447">
    <property type="entry name" value="DUF1980_C"/>
</dbReference>
<dbReference type="RefSeq" id="WP_344315500.1">
    <property type="nucleotide sequence ID" value="NZ_BAAANY010000055.1"/>
</dbReference>